<evidence type="ECO:0000256" key="11">
    <source>
        <dbReference type="PIRSR" id="PIRSR018427-1"/>
    </source>
</evidence>
<dbReference type="Proteomes" id="UP000053226">
    <property type="component" value="Unassembled WGS sequence"/>
</dbReference>
<feature type="domain" description="Nudix hydrolase" evidence="12">
    <location>
        <begin position="28"/>
        <end position="160"/>
    </location>
</feature>
<dbReference type="AlphaFoldDB" id="A0A0N0Z9A8"/>
<evidence type="ECO:0000259" key="12">
    <source>
        <dbReference type="PROSITE" id="PS51462"/>
    </source>
</evidence>
<evidence type="ECO:0000313" key="14">
    <source>
        <dbReference type="Proteomes" id="UP000053226"/>
    </source>
</evidence>
<evidence type="ECO:0000256" key="6">
    <source>
        <dbReference type="ARBA" id="ARBA00022842"/>
    </source>
</evidence>
<dbReference type="UniPathway" id="UPA00059">
    <property type="reaction ID" value="UER00104"/>
</dbReference>
<feature type="active site" evidence="10 11">
    <location>
        <position position="112"/>
    </location>
</feature>
<dbReference type="GO" id="GO:0004452">
    <property type="term" value="F:isopentenyl-diphosphate delta-isomerase activity"/>
    <property type="evidence" value="ECO:0007669"/>
    <property type="project" value="UniProtKB-UniRule"/>
</dbReference>
<protein>
    <recommendedName>
        <fullName evidence="3 10">Isopentenyl-diphosphate Delta-isomerase</fullName>
        <shortName evidence="10">IPP isomerase</shortName>
        <ecNumber evidence="3 10">5.3.3.2</ecNumber>
    </recommendedName>
    <alternativeName>
        <fullName evidence="10">IPP:DMAPP isomerase</fullName>
    </alternativeName>
    <alternativeName>
        <fullName evidence="10">Isopentenyl pyrophosphate isomerase</fullName>
    </alternativeName>
</protein>
<feature type="binding site" evidence="10">
    <location>
        <position position="24"/>
    </location>
    <ligand>
        <name>Mn(2+)</name>
        <dbReference type="ChEBI" id="CHEBI:29035"/>
    </ligand>
</feature>
<dbReference type="InterPro" id="IPR015797">
    <property type="entry name" value="NUDIX_hydrolase-like_dom_sf"/>
</dbReference>
<reference evidence="13 14" key="1">
    <citation type="submission" date="2015-07" db="EMBL/GenBank/DDBJ databases">
        <title>ATOL: Assembling a taxonomically balanced genome-scale reconstruction of the evolutionary history of the Enterobacteriaceae.</title>
        <authorList>
            <person name="Plunkett G.III."/>
            <person name="Neeno-Eckwall E.C."/>
            <person name="Glasner J.D."/>
            <person name="Perna N.T."/>
        </authorList>
    </citation>
    <scope>NUCLEOTIDE SEQUENCE [LARGE SCALE GENOMIC DNA]</scope>
    <source>
        <strain evidence="13 14">ATCC 35017</strain>
    </source>
</reference>
<dbReference type="OrthoDB" id="9809458at2"/>
<evidence type="ECO:0000256" key="9">
    <source>
        <dbReference type="ARBA" id="ARBA00023235"/>
    </source>
</evidence>
<dbReference type="InterPro" id="IPR000086">
    <property type="entry name" value="NUDIX_hydrolase_dom"/>
</dbReference>
<feature type="binding site" evidence="10">
    <location>
        <position position="67"/>
    </location>
    <ligand>
        <name>Mn(2+)</name>
        <dbReference type="ChEBI" id="CHEBI:29035"/>
    </ligand>
</feature>
<proteinExistence type="inferred from homology"/>
<keyword evidence="14" id="KW-1185">Reference proteome</keyword>
<evidence type="ECO:0000256" key="5">
    <source>
        <dbReference type="ARBA" id="ARBA00022723"/>
    </source>
</evidence>
<comment type="function">
    <text evidence="10">Catalyzes the 1,3-allylic rearrangement of the homoallylic substrate isopentenyl (IPP) to its highly electrophilic allylic isomer, dimethylallyl diphosphate (DMAPP).</text>
</comment>
<feature type="binding site" evidence="10">
    <location>
        <position position="30"/>
    </location>
    <ligand>
        <name>Mn(2+)</name>
        <dbReference type="ChEBI" id="CHEBI:29035"/>
    </ligand>
</feature>
<keyword evidence="7 10" id="KW-0464">Manganese</keyword>
<comment type="subcellular location">
    <subcellularLocation>
        <location evidence="10">Cytoplasm</location>
    </subcellularLocation>
</comment>
<dbReference type="PROSITE" id="PS51462">
    <property type="entry name" value="NUDIX"/>
    <property type="match status" value="1"/>
</dbReference>
<keyword evidence="13" id="KW-0378">Hydrolase</keyword>
<keyword evidence="4 10" id="KW-0963">Cytoplasm</keyword>
<evidence type="ECO:0000256" key="4">
    <source>
        <dbReference type="ARBA" id="ARBA00022490"/>
    </source>
</evidence>
<dbReference type="GO" id="GO:0009240">
    <property type="term" value="P:isopentenyl diphosphate biosynthetic process"/>
    <property type="evidence" value="ECO:0007669"/>
    <property type="project" value="TreeGrafter"/>
</dbReference>
<feature type="active site" evidence="10 11">
    <location>
        <position position="65"/>
    </location>
</feature>
<dbReference type="InterPro" id="IPR011876">
    <property type="entry name" value="IsopentenylPP_isomerase_typ1"/>
</dbReference>
<gene>
    <name evidence="10" type="primary">idi</name>
    <name evidence="13" type="ORF">M992_0986</name>
</gene>
<dbReference type="PANTHER" id="PTHR10885">
    <property type="entry name" value="ISOPENTENYL-DIPHOSPHATE DELTA-ISOMERASE"/>
    <property type="match status" value="1"/>
</dbReference>
<dbReference type="Pfam" id="PF00293">
    <property type="entry name" value="NUDIX"/>
    <property type="match status" value="1"/>
</dbReference>
<feature type="binding site" evidence="10">
    <location>
        <position position="85"/>
    </location>
    <ligand>
        <name>Mg(2+)</name>
        <dbReference type="ChEBI" id="CHEBI:18420"/>
    </ligand>
</feature>
<dbReference type="GO" id="GO:0016787">
    <property type="term" value="F:hydrolase activity"/>
    <property type="evidence" value="ECO:0007669"/>
    <property type="project" value="UniProtKB-KW"/>
</dbReference>
<evidence type="ECO:0000256" key="1">
    <source>
        <dbReference type="ARBA" id="ARBA00004826"/>
    </source>
</evidence>
<evidence type="ECO:0000256" key="3">
    <source>
        <dbReference type="ARBA" id="ARBA00012057"/>
    </source>
</evidence>
<dbReference type="GO" id="GO:0005737">
    <property type="term" value="C:cytoplasm"/>
    <property type="evidence" value="ECO:0007669"/>
    <property type="project" value="UniProtKB-SubCell"/>
</dbReference>
<dbReference type="NCBIfam" id="TIGR02150">
    <property type="entry name" value="IPP_isom_1"/>
    <property type="match status" value="1"/>
</dbReference>
<feature type="binding site" evidence="10">
    <location>
        <position position="110"/>
    </location>
    <ligand>
        <name>Mn(2+)</name>
        <dbReference type="ChEBI" id="CHEBI:29035"/>
    </ligand>
</feature>
<dbReference type="SUPFAM" id="SSF55811">
    <property type="entry name" value="Nudix"/>
    <property type="match status" value="1"/>
</dbReference>
<dbReference type="HAMAP" id="MF_00202">
    <property type="entry name" value="Idi"/>
    <property type="match status" value="1"/>
</dbReference>
<evidence type="ECO:0000256" key="7">
    <source>
        <dbReference type="ARBA" id="ARBA00023211"/>
    </source>
</evidence>
<dbReference type="EMBL" id="LGAA01000010">
    <property type="protein sequence ID" value="KPD03396.1"/>
    <property type="molecule type" value="Genomic_DNA"/>
</dbReference>
<organism evidence="13 14">
    <name type="scientific">Moellerella wisconsensis ATCC 35017</name>
    <dbReference type="NCBI Taxonomy" id="1354267"/>
    <lineage>
        <taxon>Bacteria</taxon>
        <taxon>Pseudomonadati</taxon>
        <taxon>Pseudomonadota</taxon>
        <taxon>Gammaproteobacteria</taxon>
        <taxon>Enterobacterales</taxon>
        <taxon>Morganellaceae</taxon>
        <taxon>Moellerella</taxon>
    </lineage>
</organism>
<comment type="subunit">
    <text evidence="10">Homodimer.</text>
</comment>
<comment type="cofactor">
    <cofactor evidence="10">
        <name>Mn(2+)</name>
        <dbReference type="ChEBI" id="CHEBI:29035"/>
    </cofactor>
    <text evidence="10">Binds 1 Mn(2+) ion per subunit.</text>
</comment>
<evidence type="ECO:0000256" key="2">
    <source>
        <dbReference type="ARBA" id="ARBA00007579"/>
    </source>
</evidence>
<comment type="pathway">
    <text evidence="1 10">Isoprenoid biosynthesis; dimethylallyl diphosphate biosynthesis; dimethylallyl diphosphate from isopentenyl diphosphate: step 1/1.</text>
</comment>
<evidence type="ECO:0000256" key="10">
    <source>
        <dbReference type="HAMAP-Rule" id="MF_00202"/>
    </source>
</evidence>
<evidence type="ECO:0000313" key="13">
    <source>
        <dbReference type="EMBL" id="KPD03396.1"/>
    </source>
</evidence>
<dbReference type="GO" id="GO:0050992">
    <property type="term" value="P:dimethylallyl diphosphate biosynthetic process"/>
    <property type="evidence" value="ECO:0007669"/>
    <property type="project" value="UniProtKB-UniRule"/>
</dbReference>
<comment type="cofactor">
    <cofactor evidence="10">
        <name>Mg(2+)</name>
        <dbReference type="ChEBI" id="CHEBI:18420"/>
    </cofactor>
    <text evidence="10">Binds 1 Mg(2+) ion per subunit. The magnesium ion binds only when substrate is bound.</text>
</comment>
<dbReference type="EC" id="5.3.3.2" evidence="3 10"/>
<dbReference type="NCBIfam" id="NF002995">
    <property type="entry name" value="PRK03759.1"/>
    <property type="match status" value="1"/>
</dbReference>
<keyword evidence="5 10" id="KW-0479">Metal-binding</keyword>
<name>A0A0N0Z9A8_9GAMM</name>
<dbReference type="GO" id="GO:0046872">
    <property type="term" value="F:metal ion binding"/>
    <property type="evidence" value="ECO:0007669"/>
    <property type="project" value="UniProtKB-KW"/>
</dbReference>
<keyword evidence="9 10" id="KW-0413">Isomerase</keyword>
<evidence type="ECO:0000256" key="8">
    <source>
        <dbReference type="ARBA" id="ARBA00023229"/>
    </source>
</evidence>
<keyword evidence="8 10" id="KW-0414">Isoprene biosynthesis</keyword>
<dbReference type="PIRSF" id="PIRSF018427">
    <property type="entry name" value="Isopntndiph_ism"/>
    <property type="match status" value="1"/>
</dbReference>
<comment type="similarity">
    <text evidence="2 10">Belongs to the IPP isomerase type 1 family.</text>
</comment>
<dbReference type="PANTHER" id="PTHR10885:SF0">
    <property type="entry name" value="ISOPENTENYL-DIPHOSPHATE DELTA-ISOMERASE"/>
    <property type="match status" value="1"/>
</dbReference>
<comment type="catalytic activity">
    <reaction evidence="10">
        <text>isopentenyl diphosphate = dimethylallyl diphosphate</text>
        <dbReference type="Rhea" id="RHEA:23284"/>
        <dbReference type="ChEBI" id="CHEBI:57623"/>
        <dbReference type="ChEBI" id="CHEBI:128769"/>
        <dbReference type="EC" id="5.3.3.2"/>
    </reaction>
</comment>
<accession>A0A0N0Z9A8</accession>
<keyword evidence="6 10" id="KW-0460">Magnesium</keyword>
<comment type="caution">
    <text evidence="13">The sequence shown here is derived from an EMBL/GenBank/DDBJ whole genome shotgun (WGS) entry which is preliminary data.</text>
</comment>
<dbReference type="RefSeq" id="WP_053907590.1">
    <property type="nucleotide sequence ID" value="NZ_CAWMUS010000010.1"/>
</dbReference>
<dbReference type="CDD" id="cd02885">
    <property type="entry name" value="NUDIX_IPP_Isomerase"/>
    <property type="match status" value="1"/>
</dbReference>
<sequence>MEDLLILVDKHDKPRGTMPKMQAHQLGELHRAFSIFLFNQQGQLLIQQRAFHKYHSAGQWANSCCSHPKPTELTLDAANRRLGEELNITSNLIHIGEFIYQSEVNGGLIEHEYDHIYIGLFDDLISPNFQEVAATRWIDIKSLYDEIKNNPQNYTEWLKIILTHHSASTIENWFSQLQIPIQI</sequence>
<dbReference type="InterPro" id="IPR056375">
    <property type="entry name" value="Idi_bact"/>
</dbReference>
<dbReference type="Gene3D" id="3.90.79.10">
    <property type="entry name" value="Nucleoside Triphosphate Pyrophosphohydrolase"/>
    <property type="match status" value="1"/>
</dbReference>
<feature type="binding site" evidence="10">
    <location>
        <position position="112"/>
    </location>
    <ligand>
        <name>Mn(2+)</name>
        <dbReference type="ChEBI" id="CHEBI:29035"/>
    </ligand>
</feature>